<dbReference type="EMBL" id="NWTK01000029">
    <property type="protein sequence ID" value="PKR47724.1"/>
    <property type="molecule type" value="Genomic_DNA"/>
</dbReference>
<evidence type="ECO:0000259" key="1">
    <source>
        <dbReference type="PROSITE" id="PS51736"/>
    </source>
</evidence>
<feature type="non-terminal residue" evidence="2">
    <location>
        <position position="52"/>
    </location>
</feature>
<dbReference type="InterPro" id="IPR006119">
    <property type="entry name" value="Resolv_N"/>
</dbReference>
<dbReference type="AlphaFoldDB" id="A0A2N3KB24"/>
<accession>A0A2N3KB24</accession>
<evidence type="ECO:0000313" key="4">
    <source>
        <dbReference type="Proteomes" id="UP000233597"/>
    </source>
</evidence>
<dbReference type="InterPro" id="IPR036162">
    <property type="entry name" value="Resolvase-like_N_sf"/>
</dbReference>
<comment type="caution">
    <text evidence="2">The sequence shown here is derived from an EMBL/GenBank/DDBJ whole genome shotgun (WGS) entry which is preliminary data.</text>
</comment>
<dbReference type="PROSITE" id="PS51736">
    <property type="entry name" value="RECOMBINASES_3"/>
    <property type="match status" value="1"/>
</dbReference>
<dbReference type="GO" id="GO:0003677">
    <property type="term" value="F:DNA binding"/>
    <property type="evidence" value="ECO:0007669"/>
    <property type="project" value="InterPro"/>
</dbReference>
<dbReference type="Pfam" id="PF00239">
    <property type="entry name" value="Resolvase"/>
    <property type="match status" value="1"/>
</dbReference>
<evidence type="ECO:0000313" key="3">
    <source>
        <dbReference type="EMBL" id="PKR47732.1"/>
    </source>
</evidence>
<dbReference type="OrthoDB" id="9791494at2"/>
<reference evidence="2 4" key="1">
    <citation type="submission" date="2017-09" db="EMBL/GenBank/DDBJ databases">
        <title>Biodiversity and function of Thalassospira species in the particle-attached aromatic-hydrocarbon-degrading consortia from the surface seawater of the South China Sea.</title>
        <authorList>
            <person name="Dong C."/>
            <person name="Liu R."/>
            <person name="Shao Z."/>
        </authorList>
    </citation>
    <scope>NUCLEOTIDE SEQUENCE [LARGE SCALE GENOMIC DNA]</scope>
    <source>
        <strain evidence="2 4">CSC1P2</strain>
    </source>
</reference>
<proteinExistence type="predicted"/>
<name>A0A2N3KB24_9PROT</name>
<dbReference type="GO" id="GO:0000150">
    <property type="term" value="F:DNA strand exchange activity"/>
    <property type="evidence" value="ECO:0007669"/>
    <property type="project" value="InterPro"/>
</dbReference>
<protein>
    <submittedName>
        <fullName evidence="2">Resolvase</fullName>
    </submittedName>
</protein>
<dbReference type="Gene3D" id="3.40.50.1390">
    <property type="entry name" value="Resolvase, N-terminal catalytic domain"/>
    <property type="match status" value="1"/>
</dbReference>
<organism evidence="2 4">
    <name type="scientific">Thalassospira marina</name>
    <dbReference type="NCBI Taxonomy" id="2048283"/>
    <lineage>
        <taxon>Bacteria</taxon>
        <taxon>Pseudomonadati</taxon>
        <taxon>Pseudomonadota</taxon>
        <taxon>Alphaproteobacteria</taxon>
        <taxon>Rhodospirillales</taxon>
        <taxon>Thalassospiraceae</taxon>
        <taxon>Thalassospira</taxon>
    </lineage>
</organism>
<dbReference type="Proteomes" id="UP000233597">
    <property type="component" value="Unassembled WGS sequence"/>
</dbReference>
<dbReference type="RefSeq" id="WP_133125899.1">
    <property type="nucleotide sequence ID" value="NZ_NWTK01000029.1"/>
</dbReference>
<gene>
    <name evidence="2" type="ORF">COO20_25610</name>
    <name evidence="3" type="ORF">COO20_25650</name>
</gene>
<dbReference type="SUPFAM" id="SSF53041">
    <property type="entry name" value="Resolvase-like"/>
    <property type="match status" value="1"/>
</dbReference>
<dbReference type="EMBL" id="NWTK01000029">
    <property type="protein sequence ID" value="PKR47732.1"/>
    <property type="molecule type" value="Genomic_DNA"/>
</dbReference>
<sequence>MSKRIGIYARVSTRNGQTVENQLRQLNEVADRMGWTIAAVWTDEGISGSKGR</sequence>
<feature type="domain" description="Resolvase/invertase-type recombinase catalytic" evidence="1">
    <location>
        <begin position="4"/>
        <end position="52"/>
    </location>
</feature>
<evidence type="ECO:0000313" key="2">
    <source>
        <dbReference type="EMBL" id="PKR47724.1"/>
    </source>
</evidence>